<evidence type="ECO:0000313" key="3">
    <source>
        <dbReference type="EMBL" id="KNC74380.1"/>
    </source>
</evidence>
<keyword evidence="4" id="KW-1185">Reference proteome</keyword>
<dbReference type="AlphaFoldDB" id="A0A0L0FC86"/>
<gene>
    <name evidence="3" type="ORF">SARC_13071</name>
</gene>
<dbReference type="Proteomes" id="UP000054560">
    <property type="component" value="Unassembled WGS sequence"/>
</dbReference>
<organism evidence="3 4">
    <name type="scientific">Sphaeroforma arctica JP610</name>
    <dbReference type="NCBI Taxonomy" id="667725"/>
    <lineage>
        <taxon>Eukaryota</taxon>
        <taxon>Ichthyosporea</taxon>
        <taxon>Ichthyophonida</taxon>
        <taxon>Sphaeroforma</taxon>
    </lineage>
</organism>
<sequence>MSVNATAEQEVVSRSMSATAEHGQVNSSPKKVAKPWYKNKRCMIPLIFIIIALLVAVIVGGLAAGGVFDSETKSQGLSEGDSSNVVQLEEDTTTPDPAIAGDSGDSSQSTTSANSDGSTTSSDGTAASDDTTTGSSVAADSDSSTAVAVDGDRFIDGYLPPAKYTADEIAEMRPDWQIFEDLVIPWSEWSALCGDGICGEGEWCRNCPQDCECTFNCGNGVCEDGENGWTCADDCTHITASCGDGVCQEYGTFATNSTNYRIGFETP</sequence>
<keyword evidence="2" id="KW-0812">Transmembrane</keyword>
<dbReference type="GeneID" id="25913575"/>
<feature type="transmembrane region" description="Helical" evidence="2">
    <location>
        <begin position="44"/>
        <end position="68"/>
    </location>
</feature>
<keyword evidence="2" id="KW-1133">Transmembrane helix</keyword>
<keyword evidence="2" id="KW-0472">Membrane</keyword>
<feature type="non-terminal residue" evidence="3">
    <location>
        <position position="267"/>
    </location>
</feature>
<evidence type="ECO:0000313" key="4">
    <source>
        <dbReference type="Proteomes" id="UP000054560"/>
    </source>
</evidence>
<evidence type="ECO:0000256" key="2">
    <source>
        <dbReference type="SAM" id="Phobius"/>
    </source>
</evidence>
<feature type="region of interest" description="Disordered" evidence="1">
    <location>
        <begin position="1"/>
        <end position="32"/>
    </location>
</feature>
<reference evidence="3 4" key="1">
    <citation type="submission" date="2011-02" db="EMBL/GenBank/DDBJ databases">
        <title>The Genome Sequence of Sphaeroforma arctica JP610.</title>
        <authorList>
            <consortium name="The Broad Institute Genome Sequencing Platform"/>
            <person name="Russ C."/>
            <person name="Cuomo C."/>
            <person name="Young S.K."/>
            <person name="Zeng Q."/>
            <person name="Gargeya S."/>
            <person name="Alvarado L."/>
            <person name="Berlin A."/>
            <person name="Chapman S.B."/>
            <person name="Chen Z."/>
            <person name="Freedman E."/>
            <person name="Gellesch M."/>
            <person name="Goldberg J."/>
            <person name="Griggs A."/>
            <person name="Gujja S."/>
            <person name="Heilman E."/>
            <person name="Heiman D."/>
            <person name="Howarth C."/>
            <person name="Mehta T."/>
            <person name="Neiman D."/>
            <person name="Pearson M."/>
            <person name="Roberts A."/>
            <person name="Saif S."/>
            <person name="Shea T."/>
            <person name="Shenoy N."/>
            <person name="Sisk P."/>
            <person name="Stolte C."/>
            <person name="Sykes S."/>
            <person name="White J."/>
            <person name="Yandava C."/>
            <person name="Burger G."/>
            <person name="Gray M.W."/>
            <person name="Holland P.W.H."/>
            <person name="King N."/>
            <person name="Lang F.B.F."/>
            <person name="Roger A.J."/>
            <person name="Ruiz-Trillo I."/>
            <person name="Haas B."/>
            <person name="Nusbaum C."/>
            <person name="Birren B."/>
        </authorList>
    </citation>
    <scope>NUCLEOTIDE SEQUENCE [LARGE SCALE GENOMIC DNA]</scope>
    <source>
        <strain evidence="3 4">JP610</strain>
    </source>
</reference>
<evidence type="ECO:0000256" key="1">
    <source>
        <dbReference type="SAM" id="MobiDB-lite"/>
    </source>
</evidence>
<feature type="region of interest" description="Disordered" evidence="1">
    <location>
        <begin position="93"/>
        <end position="142"/>
    </location>
</feature>
<proteinExistence type="predicted"/>
<accession>A0A0L0FC86</accession>
<dbReference type="RefSeq" id="XP_014148282.1">
    <property type="nucleotide sequence ID" value="XM_014292807.1"/>
</dbReference>
<dbReference type="EMBL" id="KQ244466">
    <property type="protein sequence ID" value="KNC74380.1"/>
    <property type="molecule type" value="Genomic_DNA"/>
</dbReference>
<feature type="compositionally biased region" description="Polar residues" evidence="1">
    <location>
        <begin position="1"/>
        <end position="29"/>
    </location>
</feature>
<name>A0A0L0FC86_9EUKA</name>
<feature type="compositionally biased region" description="Low complexity" evidence="1">
    <location>
        <begin position="100"/>
        <end position="142"/>
    </location>
</feature>
<protein>
    <submittedName>
        <fullName evidence="3">Uncharacterized protein</fullName>
    </submittedName>
</protein>